<organism evidence="2 3">
    <name type="scientific">Puccinia striiformis f. sp. tritici PST-78</name>
    <dbReference type="NCBI Taxonomy" id="1165861"/>
    <lineage>
        <taxon>Eukaryota</taxon>
        <taxon>Fungi</taxon>
        <taxon>Dikarya</taxon>
        <taxon>Basidiomycota</taxon>
        <taxon>Pucciniomycotina</taxon>
        <taxon>Pucciniomycetes</taxon>
        <taxon>Pucciniales</taxon>
        <taxon>Pucciniaceae</taxon>
        <taxon>Puccinia</taxon>
    </lineage>
</organism>
<evidence type="ECO:0000313" key="3">
    <source>
        <dbReference type="Proteomes" id="UP000054564"/>
    </source>
</evidence>
<evidence type="ECO:0000256" key="1">
    <source>
        <dbReference type="SAM" id="MobiDB-lite"/>
    </source>
</evidence>
<dbReference type="EMBL" id="AJIL01000122">
    <property type="protein sequence ID" value="KNE94141.1"/>
    <property type="molecule type" value="Genomic_DNA"/>
</dbReference>
<evidence type="ECO:0000313" key="2">
    <source>
        <dbReference type="EMBL" id="KNE94141.1"/>
    </source>
</evidence>
<dbReference type="Proteomes" id="UP000054564">
    <property type="component" value="Unassembled WGS sequence"/>
</dbReference>
<gene>
    <name evidence="2" type="ORF">PSTG_12469</name>
</gene>
<feature type="compositionally biased region" description="Low complexity" evidence="1">
    <location>
        <begin position="1"/>
        <end position="10"/>
    </location>
</feature>
<feature type="region of interest" description="Disordered" evidence="1">
    <location>
        <begin position="1"/>
        <end position="65"/>
    </location>
</feature>
<proteinExistence type="predicted"/>
<sequence>MSKSISASSDDVSDPPPCESSYESDSPPVVSTQPRASRGRPQSASLPLSISDAPETDKTFFLPSMPEETPIDHGCTLDPQGYPLLPNGNTVFVKQAKEVIKNFGQVGFAKRTGTEYRSKGAWKLKRIYCLGVLTNPTCRGAAGKCPGKVSHIECKNTLIRVDEHVATMWGILRYKGVHDHPWPEAKKPDPFAKELLKKEIKKNPKAGAFALKLGKPAAPKDPFESVLSIHPSLGNADRLRYYRRLMLTEMNIIPGRGGAGPGDHFLIQMFQWNQRGLRIISASFLPDEDHFTFQTEWMGCMILARDIDNQVYS</sequence>
<accession>A0A0L0V4M8</accession>
<name>A0A0L0V4M8_9BASI</name>
<reference evidence="3" key="1">
    <citation type="submission" date="2014-03" db="EMBL/GenBank/DDBJ databases">
        <title>The Genome Sequence of Puccinia striiformis f. sp. tritici PST-78.</title>
        <authorList>
            <consortium name="The Broad Institute Genome Sequencing Platform"/>
            <person name="Cuomo C."/>
            <person name="Hulbert S."/>
            <person name="Chen X."/>
            <person name="Walker B."/>
            <person name="Young S.K."/>
            <person name="Zeng Q."/>
            <person name="Gargeya S."/>
            <person name="Fitzgerald M."/>
            <person name="Haas B."/>
            <person name="Abouelleil A."/>
            <person name="Alvarado L."/>
            <person name="Arachchi H.M."/>
            <person name="Berlin A.M."/>
            <person name="Chapman S.B."/>
            <person name="Goldberg J."/>
            <person name="Griggs A."/>
            <person name="Gujja S."/>
            <person name="Hansen M."/>
            <person name="Howarth C."/>
            <person name="Imamovic A."/>
            <person name="Larimer J."/>
            <person name="McCowan C."/>
            <person name="Montmayeur A."/>
            <person name="Murphy C."/>
            <person name="Neiman D."/>
            <person name="Pearson M."/>
            <person name="Priest M."/>
            <person name="Roberts A."/>
            <person name="Saif S."/>
            <person name="Shea T."/>
            <person name="Sisk P."/>
            <person name="Sykes S."/>
            <person name="Wortman J."/>
            <person name="Nusbaum C."/>
            <person name="Birren B."/>
        </authorList>
    </citation>
    <scope>NUCLEOTIDE SEQUENCE [LARGE SCALE GENOMIC DNA]</scope>
    <source>
        <strain evidence="3">race PST-78</strain>
    </source>
</reference>
<dbReference type="AlphaFoldDB" id="A0A0L0V4M8"/>
<comment type="caution">
    <text evidence="2">The sequence shown here is derived from an EMBL/GenBank/DDBJ whole genome shotgun (WGS) entry which is preliminary data.</text>
</comment>
<feature type="compositionally biased region" description="Polar residues" evidence="1">
    <location>
        <begin position="29"/>
        <end position="48"/>
    </location>
</feature>
<protein>
    <submittedName>
        <fullName evidence="2">Uncharacterized protein</fullName>
    </submittedName>
</protein>
<keyword evidence="3" id="KW-1185">Reference proteome</keyword>
<dbReference type="OrthoDB" id="2506845at2759"/>